<dbReference type="Proteomes" id="UP000034213">
    <property type="component" value="Unassembled WGS sequence"/>
</dbReference>
<dbReference type="InterPro" id="IPR036390">
    <property type="entry name" value="WH_DNA-bd_sf"/>
</dbReference>
<evidence type="ECO:0000313" key="1">
    <source>
        <dbReference type="EMBL" id="KKS80432.1"/>
    </source>
</evidence>
<sequence length="194" mass="22642">MAELQDLFVSKVRVKLIQSFLNQPQEMFYVRQLVRLIGEEINAVRRELSRLEKRGLVKKEARANRLYYFFNKSYPFYQELIGLTAKTVGLGAEIIKHKNALGNLKFALLSGRYARRMPRKSAEDIDLLLVGSINLNTLNQLVRKAESQREKEINYAPMTVEEFEFRKQRRDPFLQKILTAGRVMLIGDEEEMVS</sequence>
<accession>A0A0G1C4E9</accession>
<dbReference type="Gene3D" id="1.10.10.10">
    <property type="entry name" value="Winged helix-like DNA-binding domain superfamily/Winged helix DNA-binding domain"/>
    <property type="match status" value="1"/>
</dbReference>
<reference evidence="1 2" key="1">
    <citation type="journal article" date="2015" name="Nature">
        <title>rRNA introns, odd ribosomes, and small enigmatic genomes across a large radiation of phyla.</title>
        <authorList>
            <person name="Brown C.T."/>
            <person name="Hug L.A."/>
            <person name="Thomas B.C."/>
            <person name="Sharon I."/>
            <person name="Castelle C.J."/>
            <person name="Singh A."/>
            <person name="Wilkins M.J."/>
            <person name="Williams K.H."/>
            <person name="Banfield J.F."/>
        </authorList>
    </citation>
    <scope>NUCLEOTIDE SEQUENCE [LARGE SCALE GENOMIC DNA]</scope>
</reference>
<evidence type="ECO:0000313" key="2">
    <source>
        <dbReference type="Proteomes" id="UP000034213"/>
    </source>
</evidence>
<proteinExistence type="predicted"/>
<comment type="caution">
    <text evidence="1">The sequence shown here is derived from an EMBL/GenBank/DDBJ whole genome shotgun (WGS) entry which is preliminary data.</text>
</comment>
<dbReference type="STRING" id="1618369.UV54_C0006G0007"/>
<name>A0A0G1C4E9_9BACT</name>
<dbReference type="InterPro" id="IPR036388">
    <property type="entry name" value="WH-like_DNA-bd_sf"/>
</dbReference>
<gene>
    <name evidence="1" type="ORF">UV54_C0006G0007</name>
</gene>
<protein>
    <submittedName>
        <fullName evidence="1">Transcriptional regulator</fullName>
    </submittedName>
</protein>
<organism evidence="1 2">
    <name type="scientific">Candidatus Beckwithbacteria bacterium GW2011_GWA2_43_10</name>
    <dbReference type="NCBI Taxonomy" id="1618369"/>
    <lineage>
        <taxon>Bacteria</taxon>
        <taxon>Candidatus Beckwithiibacteriota</taxon>
    </lineage>
</organism>
<dbReference type="SUPFAM" id="SSF46785">
    <property type="entry name" value="Winged helix' DNA-binding domain"/>
    <property type="match status" value="1"/>
</dbReference>
<dbReference type="EMBL" id="LCEW01000006">
    <property type="protein sequence ID" value="KKS80432.1"/>
    <property type="molecule type" value="Genomic_DNA"/>
</dbReference>
<dbReference type="AlphaFoldDB" id="A0A0G1C4E9"/>